<keyword evidence="7" id="KW-0067">ATP-binding</keyword>
<dbReference type="PROSITE" id="PS00108">
    <property type="entry name" value="PROTEIN_KINASE_ST"/>
    <property type="match status" value="1"/>
</dbReference>
<evidence type="ECO:0000256" key="9">
    <source>
        <dbReference type="ARBA" id="ARBA00048679"/>
    </source>
</evidence>
<dbReference type="InterPro" id="IPR011009">
    <property type="entry name" value="Kinase-like_dom_sf"/>
</dbReference>
<keyword evidence="3" id="KW-0723">Serine/threonine-protein kinase</keyword>
<feature type="domain" description="ACT" evidence="11">
    <location>
        <begin position="188"/>
        <end position="260"/>
    </location>
</feature>
<evidence type="ECO:0000256" key="7">
    <source>
        <dbReference type="ARBA" id="ARBA00022840"/>
    </source>
</evidence>
<evidence type="ECO:0000256" key="2">
    <source>
        <dbReference type="ARBA" id="ARBA00012513"/>
    </source>
</evidence>
<dbReference type="InterPro" id="IPR008271">
    <property type="entry name" value="Ser/Thr_kinase_AS"/>
</dbReference>
<keyword evidence="4" id="KW-0808">Transferase</keyword>
<dbReference type="InterPro" id="IPR045865">
    <property type="entry name" value="ACT-like_dom_sf"/>
</dbReference>
<dbReference type="GO" id="GO:0005524">
    <property type="term" value="F:ATP binding"/>
    <property type="evidence" value="ECO:0007669"/>
    <property type="project" value="UniProtKB-KW"/>
</dbReference>
<dbReference type="SMART" id="SM00220">
    <property type="entry name" value="S_TKc"/>
    <property type="match status" value="1"/>
</dbReference>
<dbReference type="PROSITE" id="PS51671">
    <property type="entry name" value="ACT"/>
    <property type="match status" value="1"/>
</dbReference>
<sequence length="552" mass="62430">MNLLEEVGESSSPARSFGSFGQNDIRNDVYHRLMESGNEEVVSNPEFFREQLEIHFNRLPSSYGLDINMDRVEDVLLHQKILSKARDPGSRPVFHVRFLENFWTKGEEIEDHEVSSISSTVKPPDTADSGGMMPFHDRNRNFVSDFEPCCKLGDLNLDVRKYSHDMERGTTVEDFTQRQEVPNVPIHEVIFSTIDKPKLLSQLSALLSDIGLNIREAHVFSTTDGYSLDVFVVDGWPAEDTEGLSEAVRKAIDKNERNWSGSSPSKSAVEKALTLDTKPGEWEIDARLVKVGERIASGSSADLYRGVYSGQDVAVKILKSEHLDNTLEAEFAQEVAILREIQHQNVVRFIGACTRSPNFWIVTEYMPGGSLYDYLHRKHKTLKLPQLLKYAIDVCKGVEYLHQNNIIHRDLKTANLLMDNLNVVKVADFGVARFQSGEGIMTAETGTYRWMAPEVINHQPYDQKADVYSFAIVLWELATAKIPYESLTPLQAALGVRTGIRPELPADVHPKLSDIMVRCWDAVPITRPSFSQIRVELEQLLHEIEDNSAETR</sequence>
<comment type="similarity">
    <text evidence="1">Belongs to the protein kinase superfamily. TKL Ser/Thr protein kinase family. RAF subfamily.</text>
</comment>
<protein>
    <recommendedName>
        <fullName evidence="2">non-specific serine/threonine protein kinase</fullName>
        <ecNumber evidence="2">2.7.11.1</ecNumber>
    </recommendedName>
</protein>
<evidence type="ECO:0000313" key="13">
    <source>
        <dbReference type="Proteomes" id="UP001161247"/>
    </source>
</evidence>
<evidence type="ECO:0000313" key="12">
    <source>
        <dbReference type="EMBL" id="CAI9115707.1"/>
    </source>
</evidence>
<name>A0AAV1E7Q4_OLDCO</name>
<dbReference type="PRINTS" id="PR00109">
    <property type="entry name" value="TYRKINASE"/>
</dbReference>
<accession>A0AAV1E7Q4</accession>
<evidence type="ECO:0000256" key="8">
    <source>
        <dbReference type="ARBA" id="ARBA00047899"/>
    </source>
</evidence>
<dbReference type="InterPro" id="IPR002912">
    <property type="entry name" value="ACT_dom"/>
</dbReference>
<evidence type="ECO:0000259" key="11">
    <source>
        <dbReference type="PROSITE" id="PS51671"/>
    </source>
</evidence>
<comment type="catalytic activity">
    <reaction evidence="9">
        <text>L-seryl-[protein] + ATP = O-phospho-L-seryl-[protein] + ADP + H(+)</text>
        <dbReference type="Rhea" id="RHEA:17989"/>
        <dbReference type="Rhea" id="RHEA-COMP:9863"/>
        <dbReference type="Rhea" id="RHEA-COMP:11604"/>
        <dbReference type="ChEBI" id="CHEBI:15378"/>
        <dbReference type="ChEBI" id="CHEBI:29999"/>
        <dbReference type="ChEBI" id="CHEBI:30616"/>
        <dbReference type="ChEBI" id="CHEBI:83421"/>
        <dbReference type="ChEBI" id="CHEBI:456216"/>
        <dbReference type="EC" id="2.7.11.1"/>
    </reaction>
</comment>
<comment type="catalytic activity">
    <reaction evidence="8">
        <text>L-threonyl-[protein] + ATP = O-phospho-L-threonyl-[protein] + ADP + H(+)</text>
        <dbReference type="Rhea" id="RHEA:46608"/>
        <dbReference type="Rhea" id="RHEA-COMP:11060"/>
        <dbReference type="Rhea" id="RHEA-COMP:11605"/>
        <dbReference type="ChEBI" id="CHEBI:15378"/>
        <dbReference type="ChEBI" id="CHEBI:30013"/>
        <dbReference type="ChEBI" id="CHEBI:30616"/>
        <dbReference type="ChEBI" id="CHEBI:61977"/>
        <dbReference type="ChEBI" id="CHEBI:456216"/>
        <dbReference type="EC" id="2.7.11.1"/>
    </reaction>
</comment>
<dbReference type="CDD" id="cd13999">
    <property type="entry name" value="STKc_MAP3K-like"/>
    <property type="match status" value="1"/>
</dbReference>
<dbReference type="FunFam" id="3.30.200.20:FF:000060">
    <property type="entry name" value="Serine/threonine-protein kinase isoform 1"/>
    <property type="match status" value="1"/>
</dbReference>
<organism evidence="12 13">
    <name type="scientific">Oldenlandia corymbosa var. corymbosa</name>
    <dbReference type="NCBI Taxonomy" id="529605"/>
    <lineage>
        <taxon>Eukaryota</taxon>
        <taxon>Viridiplantae</taxon>
        <taxon>Streptophyta</taxon>
        <taxon>Embryophyta</taxon>
        <taxon>Tracheophyta</taxon>
        <taxon>Spermatophyta</taxon>
        <taxon>Magnoliopsida</taxon>
        <taxon>eudicotyledons</taxon>
        <taxon>Gunneridae</taxon>
        <taxon>Pentapetalae</taxon>
        <taxon>asterids</taxon>
        <taxon>lamiids</taxon>
        <taxon>Gentianales</taxon>
        <taxon>Rubiaceae</taxon>
        <taxon>Rubioideae</taxon>
        <taxon>Spermacoceae</taxon>
        <taxon>Hedyotis-Oldenlandia complex</taxon>
        <taxon>Oldenlandia</taxon>
    </lineage>
</organism>
<gene>
    <name evidence="12" type="ORF">OLC1_LOCUS22176</name>
</gene>
<dbReference type="PANTHER" id="PTHR44329">
    <property type="entry name" value="SERINE/THREONINE-PROTEIN KINASE TNNI3K-RELATED"/>
    <property type="match status" value="1"/>
</dbReference>
<dbReference type="Gene3D" id="3.30.200.20">
    <property type="entry name" value="Phosphorylase Kinase, domain 1"/>
    <property type="match status" value="1"/>
</dbReference>
<dbReference type="SUPFAM" id="SSF55021">
    <property type="entry name" value="ACT-like"/>
    <property type="match status" value="1"/>
</dbReference>
<dbReference type="GO" id="GO:0004674">
    <property type="term" value="F:protein serine/threonine kinase activity"/>
    <property type="evidence" value="ECO:0007669"/>
    <property type="project" value="UniProtKB-KW"/>
</dbReference>
<evidence type="ECO:0000259" key="10">
    <source>
        <dbReference type="PROSITE" id="PS50011"/>
    </source>
</evidence>
<dbReference type="Pfam" id="PF07714">
    <property type="entry name" value="PK_Tyr_Ser-Thr"/>
    <property type="match status" value="1"/>
</dbReference>
<dbReference type="EMBL" id="OX459125">
    <property type="protein sequence ID" value="CAI9115707.1"/>
    <property type="molecule type" value="Genomic_DNA"/>
</dbReference>
<feature type="domain" description="Protein kinase" evidence="10">
    <location>
        <begin position="289"/>
        <end position="541"/>
    </location>
</feature>
<dbReference type="EC" id="2.7.11.1" evidence="2"/>
<dbReference type="PROSITE" id="PS50011">
    <property type="entry name" value="PROTEIN_KINASE_DOM"/>
    <property type="match status" value="1"/>
</dbReference>
<dbReference type="Gene3D" id="1.10.510.10">
    <property type="entry name" value="Transferase(Phosphotransferase) domain 1"/>
    <property type="match status" value="1"/>
</dbReference>
<evidence type="ECO:0000256" key="5">
    <source>
        <dbReference type="ARBA" id="ARBA00022741"/>
    </source>
</evidence>
<dbReference type="AlphaFoldDB" id="A0AAV1E7Q4"/>
<keyword evidence="5" id="KW-0547">Nucleotide-binding</keyword>
<proteinExistence type="inferred from homology"/>
<dbReference type="InterPro" id="IPR051681">
    <property type="entry name" value="Ser/Thr_Kinases-Pseudokinases"/>
</dbReference>
<evidence type="ECO:0000256" key="1">
    <source>
        <dbReference type="ARBA" id="ARBA00010507"/>
    </source>
</evidence>
<dbReference type="SUPFAM" id="SSF56112">
    <property type="entry name" value="Protein kinase-like (PK-like)"/>
    <property type="match status" value="1"/>
</dbReference>
<keyword evidence="13" id="KW-1185">Reference proteome</keyword>
<dbReference type="InterPro" id="IPR000719">
    <property type="entry name" value="Prot_kinase_dom"/>
</dbReference>
<dbReference type="PANTHER" id="PTHR44329:SF41">
    <property type="entry name" value="OS12G0163800 PROTEIN"/>
    <property type="match status" value="1"/>
</dbReference>
<dbReference type="InterPro" id="IPR001245">
    <property type="entry name" value="Ser-Thr/Tyr_kinase_cat_dom"/>
</dbReference>
<reference evidence="12" key="1">
    <citation type="submission" date="2023-03" db="EMBL/GenBank/DDBJ databases">
        <authorList>
            <person name="Julca I."/>
        </authorList>
    </citation>
    <scope>NUCLEOTIDE SEQUENCE</scope>
</reference>
<evidence type="ECO:0000256" key="4">
    <source>
        <dbReference type="ARBA" id="ARBA00022679"/>
    </source>
</evidence>
<keyword evidence="6" id="KW-0418">Kinase</keyword>
<dbReference type="Proteomes" id="UP001161247">
    <property type="component" value="Chromosome 8"/>
</dbReference>
<evidence type="ECO:0000256" key="6">
    <source>
        <dbReference type="ARBA" id="ARBA00022777"/>
    </source>
</evidence>
<evidence type="ECO:0000256" key="3">
    <source>
        <dbReference type="ARBA" id="ARBA00022527"/>
    </source>
</evidence>